<dbReference type="SUPFAM" id="SSF69742">
    <property type="entry name" value="Glutamyl tRNA-reductase catalytic, N-terminal domain"/>
    <property type="match status" value="1"/>
</dbReference>
<comment type="catalytic activity">
    <reaction evidence="7 9 14">
        <text>(S)-4-amino-5-oxopentanoate + tRNA(Glu) + NADP(+) = L-glutamyl-tRNA(Glu) + NADPH + H(+)</text>
        <dbReference type="Rhea" id="RHEA:12344"/>
        <dbReference type="Rhea" id="RHEA-COMP:9663"/>
        <dbReference type="Rhea" id="RHEA-COMP:9680"/>
        <dbReference type="ChEBI" id="CHEBI:15378"/>
        <dbReference type="ChEBI" id="CHEBI:57501"/>
        <dbReference type="ChEBI" id="CHEBI:57783"/>
        <dbReference type="ChEBI" id="CHEBI:58349"/>
        <dbReference type="ChEBI" id="CHEBI:78442"/>
        <dbReference type="ChEBI" id="CHEBI:78520"/>
        <dbReference type="EC" id="1.2.1.70"/>
    </reaction>
</comment>
<dbReference type="FunFam" id="3.30.460.30:FF:000001">
    <property type="entry name" value="Glutamyl-tRNA reductase"/>
    <property type="match status" value="1"/>
</dbReference>
<comment type="domain">
    <text evidence="9">Possesses an unusual extended V-shaped dimeric structure with each monomer consisting of three distinct domains arranged along a curved 'spinal' alpha-helix. The N-terminal catalytic domain specifically recognizes the glutamate moiety of the substrate. The second domain is the NADPH-binding domain, and the third C-terminal domain is responsible for dimerization.</text>
</comment>
<keyword evidence="4 9" id="KW-0521">NADP</keyword>
<evidence type="ECO:0000256" key="5">
    <source>
        <dbReference type="ARBA" id="ARBA00023002"/>
    </source>
</evidence>
<comment type="subunit">
    <text evidence="9">Homodimer.</text>
</comment>
<dbReference type="EMBL" id="SLZQ01000004">
    <property type="protein sequence ID" value="TCS37223.1"/>
    <property type="molecule type" value="Genomic_DNA"/>
</dbReference>
<keyword evidence="6 9" id="KW-0627">Porphyrin biosynthesis</keyword>
<evidence type="ECO:0000313" key="18">
    <source>
        <dbReference type="EMBL" id="TCS37223.1"/>
    </source>
</evidence>
<comment type="pathway">
    <text evidence="1 9 14">Porphyrin-containing compound metabolism; protoporphyrin-IX biosynthesis; 5-aminolevulinate from L-glutamyl-tRNA(Glu): step 1/2.</text>
</comment>
<comment type="miscellaneous">
    <text evidence="9">During catalysis, the active site Cys acts as a nucleophile attacking the alpha-carbonyl group of tRNA-bound glutamate with the formation of a thioester intermediate between enzyme and glutamate, and the concomitant release of tRNA(Glu). The thioester intermediate is finally reduced by direct hydride transfer from NADPH, to form the product GSA.</text>
</comment>
<dbReference type="InterPro" id="IPR015895">
    <property type="entry name" value="4pyrrol_synth_GluRdtase_N"/>
</dbReference>
<name>A0A4R3HX92_PAULE</name>
<feature type="domain" description="Glutamyl-tRNA reductase N-terminal" evidence="17">
    <location>
        <begin position="6"/>
        <end position="166"/>
    </location>
</feature>
<evidence type="ECO:0000256" key="12">
    <source>
        <dbReference type="PIRSR" id="PIRSR000445-3"/>
    </source>
</evidence>
<evidence type="ECO:0000256" key="1">
    <source>
        <dbReference type="ARBA" id="ARBA00005059"/>
    </source>
</evidence>
<dbReference type="InterPro" id="IPR000343">
    <property type="entry name" value="4pyrrol_synth_GluRdtase"/>
</dbReference>
<evidence type="ECO:0000313" key="19">
    <source>
        <dbReference type="Proteomes" id="UP000295382"/>
    </source>
</evidence>
<dbReference type="GO" id="GO:0050661">
    <property type="term" value="F:NADP binding"/>
    <property type="evidence" value="ECO:0007669"/>
    <property type="project" value="InterPro"/>
</dbReference>
<organism evidence="18 19">
    <name type="scientific">Paucimonas lemoignei</name>
    <name type="common">Pseudomonas lemoignei</name>
    <dbReference type="NCBI Taxonomy" id="29443"/>
    <lineage>
        <taxon>Bacteria</taxon>
        <taxon>Pseudomonadati</taxon>
        <taxon>Pseudomonadota</taxon>
        <taxon>Betaproteobacteria</taxon>
        <taxon>Burkholderiales</taxon>
        <taxon>Burkholderiaceae</taxon>
        <taxon>Paucimonas</taxon>
    </lineage>
</organism>
<dbReference type="RefSeq" id="WP_132258182.1">
    <property type="nucleotide sequence ID" value="NZ_SLZQ01000004.1"/>
</dbReference>
<dbReference type="GO" id="GO:0008883">
    <property type="term" value="F:glutamyl-tRNA reductase activity"/>
    <property type="evidence" value="ECO:0007669"/>
    <property type="project" value="UniProtKB-UniRule"/>
</dbReference>
<accession>A0A4R3HX92</accession>
<gene>
    <name evidence="9" type="primary">hemA</name>
    <name evidence="18" type="ORF">EDC30_10421</name>
</gene>
<sequence length="429" mass="47061">MQFLAVGLNHTTAPVSLREKVAFPADQIRQAVASARAWFGRDGLVDAGKEAAILSTCNRTELYAAGAAAGSVEEAIDATAHFLAHYHKLSYSELRPYLYTLPQDHAVRHAFRVASGLDSMVLGEPQILGQMKDAVRHAEAAGGLGTYLHQMFQRTFAVAKEVRSTTAIGTQSVSMAAAAVRLSQRIFDTITEQNVLFIGAGEMIELCATHFAAQRPKSLTIANRTLERGEALARRFDGRAIRLAELPDQLANFDIVVSSTASSLPIIGLGMVERAIKVRRHKPMFMVDLAVPRDIEAEVGRLNDVFLYTVDDLASAVQTGLENRQAAVAQAEAIIETRVRSFMHWVESRAVVPLIQDLHETSEAFRLAELERARKLLAKGEDIDTVLEALSKGLTAKFLHGPQQALHEAQGDERARLATLLPHLFRTKR</sequence>
<dbReference type="PANTHER" id="PTHR43013">
    <property type="entry name" value="GLUTAMYL-TRNA REDUCTASE"/>
    <property type="match status" value="1"/>
</dbReference>
<dbReference type="Pfam" id="PF00745">
    <property type="entry name" value="GlutR_dimer"/>
    <property type="match status" value="1"/>
</dbReference>
<reference evidence="18 19" key="1">
    <citation type="submission" date="2019-03" db="EMBL/GenBank/DDBJ databases">
        <title>Genomic Encyclopedia of Type Strains, Phase IV (KMG-IV): sequencing the most valuable type-strain genomes for metagenomic binning, comparative biology and taxonomic classification.</title>
        <authorList>
            <person name="Goeker M."/>
        </authorList>
    </citation>
    <scope>NUCLEOTIDE SEQUENCE [LARGE SCALE GENOMIC DNA]</scope>
    <source>
        <strain evidence="18 19">DSM 7445</strain>
    </source>
</reference>
<feature type="binding site" evidence="9 11">
    <location>
        <begin position="56"/>
        <end position="59"/>
    </location>
    <ligand>
        <name>substrate</name>
    </ligand>
</feature>
<evidence type="ECO:0000256" key="6">
    <source>
        <dbReference type="ARBA" id="ARBA00023244"/>
    </source>
</evidence>
<dbReference type="InterPro" id="IPR036453">
    <property type="entry name" value="GluRdtase_dimer_dom_sf"/>
</dbReference>
<comment type="caution">
    <text evidence="18">The sequence shown here is derived from an EMBL/GenBank/DDBJ whole genome shotgun (WGS) entry which is preliminary data.</text>
</comment>
<comment type="similarity">
    <text evidence="2 9 14">Belongs to the glutamyl-tRNA reductase family.</text>
</comment>
<evidence type="ECO:0000256" key="10">
    <source>
        <dbReference type="PIRSR" id="PIRSR000445-1"/>
    </source>
</evidence>
<evidence type="ECO:0000256" key="3">
    <source>
        <dbReference type="ARBA" id="ARBA00012970"/>
    </source>
</evidence>
<dbReference type="UniPathway" id="UPA00251">
    <property type="reaction ID" value="UER00316"/>
</dbReference>
<dbReference type="Pfam" id="PF05201">
    <property type="entry name" value="GlutR_N"/>
    <property type="match status" value="1"/>
</dbReference>
<evidence type="ECO:0000259" key="15">
    <source>
        <dbReference type="Pfam" id="PF00745"/>
    </source>
</evidence>
<keyword evidence="5 9" id="KW-0560">Oxidoreductase</keyword>
<dbReference type="FunFam" id="3.40.50.720:FF:000031">
    <property type="entry name" value="Glutamyl-tRNA reductase"/>
    <property type="match status" value="1"/>
</dbReference>
<evidence type="ECO:0000256" key="9">
    <source>
        <dbReference type="HAMAP-Rule" id="MF_00087"/>
    </source>
</evidence>
<feature type="active site" description="Nucleophile" evidence="9 10">
    <location>
        <position position="57"/>
    </location>
</feature>
<dbReference type="PROSITE" id="PS00747">
    <property type="entry name" value="GLUTR"/>
    <property type="match status" value="1"/>
</dbReference>
<dbReference type="PIRSF" id="PIRSF000445">
    <property type="entry name" value="4pyrrol_synth_GluRdtase"/>
    <property type="match status" value="1"/>
</dbReference>
<dbReference type="InterPro" id="IPR036343">
    <property type="entry name" value="GluRdtase_N_sf"/>
</dbReference>
<dbReference type="Proteomes" id="UP000295382">
    <property type="component" value="Unassembled WGS sequence"/>
</dbReference>
<dbReference type="Pfam" id="PF01488">
    <property type="entry name" value="Shikimate_DH"/>
    <property type="match status" value="1"/>
</dbReference>
<dbReference type="EC" id="1.2.1.70" evidence="3 9"/>
<feature type="binding site" evidence="9 11">
    <location>
        <position position="130"/>
    </location>
    <ligand>
        <name>substrate</name>
    </ligand>
</feature>
<dbReference type="InterPro" id="IPR006151">
    <property type="entry name" value="Shikm_DH/Glu-tRNA_Rdtase"/>
</dbReference>
<dbReference type="SUPFAM" id="SSF51735">
    <property type="entry name" value="NAD(P)-binding Rossmann-fold domains"/>
    <property type="match status" value="1"/>
</dbReference>
<dbReference type="CDD" id="cd05213">
    <property type="entry name" value="NAD_bind_Glutamyl_tRNA_reduct"/>
    <property type="match status" value="1"/>
</dbReference>
<dbReference type="SUPFAM" id="SSF69075">
    <property type="entry name" value="Glutamyl tRNA-reductase dimerization domain"/>
    <property type="match status" value="1"/>
</dbReference>
<evidence type="ECO:0000256" key="7">
    <source>
        <dbReference type="ARBA" id="ARBA00047464"/>
    </source>
</evidence>
<evidence type="ECO:0000256" key="2">
    <source>
        <dbReference type="ARBA" id="ARBA00005916"/>
    </source>
</evidence>
<feature type="binding site" evidence="9 11">
    <location>
        <position position="119"/>
    </location>
    <ligand>
        <name>substrate</name>
    </ligand>
</feature>
<dbReference type="InterPro" id="IPR036291">
    <property type="entry name" value="NAD(P)-bd_dom_sf"/>
</dbReference>
<evidence type="ECO:0000256" key="14">
    <source>
        <dbReference type="RuleBase" id="RU000584"/>
    </source>
</evidence>
<dbReference type="GO" id="GO:0019353">
    <property type="term" value="P:protoporphyrinogen IX biosynthetic process from glutamate"/>
    <property type="evidence" value="ECO:0007669"/>
    <property type="project" value="TreeGrafter"/>
</dbReference>
<feature type="domain" description="Tetrapyrrole biosynthesis glutamyl-tRNA reductase dimerisation" evidence="15">
    <location>
        <begin position="330"/>
        <end position="426"/>
    </location>
</feature>
<evidence type="ECO:0000259" key="16">
    <source>
        <dbReference type="Pfam" id="PF01488"/>
    </source>
</evidence>
<proteinExistence type="inferred from homology"/>
<feature type="binding site" evidence="9 11">
    <location>
        <begin position="124"/>
        <end position="126"/>
    </location>
    <ligand>
        <name>substrate</name>
    </ligand>
</feature>
<dbReference type="Gene3D" id="3.40.50.720">
    <property type="entry name" value="NAD(P)-binding Rossmann-like Domain"/>
    <property type="match status" value="1"/>
</dbReference>
<dbReference type="AlphaFoldDB" id="A0A4R3HX92"/>
<evidence type="ECO:0000259" key="17">
    <source>
        <dbReference type="Pfam" id="PF05201"/>
    </source>
</evidence>
<evidence type="ECO:0000256" key="4">
    <source>
        <dbReference type="ARBA" id="ARBA00022857"/>
    </source>
</evidence>
<protein>
    <recommendedName>
        <fullName evidence="8 9">Glutamyl-tRNA reductase</fullName>
        <shortName evidence="9">GluTR</shortName>
        <ecNumber evidence="3 9">1.2.1.70</ecNumber>
    </recommendedName>
</protein>
<evidence type="ECO:0000256" key="8">
    <source>
        <dbReference type="ARBA" id="ARBA00068659"/>
    </source>
</evidence>
<feature type="binding site" evidence="9 12">
    <location>
        <begin position="199"/>
        <end position="204"/>
    </location>
    <ligand>
        <name>NADP(+)</name>
        <dbReference type="ChEBI" id="CHEBI:58349"/>
    </ligand>
</feature>
<evidence type="ECO:0000256" key="13">
    <source>
        <dbReference type="PIRSR" id="PIRSR000445-4"/>
    </source>
</evidence>
<dbReference type="OrthoDB" id="110209at2"/>
<dbReference type="Gene3D" id="3.30.460.30">
    <property type="entry name" value="Glutamyl-tRNA reductase, N-terminal domain"/>
    <property type="match status" value="1"/>
</dbReference>
<dbReference type="PANTHER" id="PTHR43013:SF1">
    <property type="entry name" value="GLUTAMYL-TRNA REDUCTASE"/>
    <property type="match status" value="1"/>
</dbReference>
<comment type="function">
    <text evidence="9">Catalyzes the NADPH-dependent reduction of glutamyl-tRNA(Glu) to glutamate 1-semialdehyde (GSA).</text>
</comment>
<feature type="domain" description="Quinate/shikimate 5-dehydrogenase/glutamyl-tRNA reductase" evidence="16">
    <location>
        <begin position="182"/>
        <end position="314"/>
    </location>
</feature>
<dbReference type="InterPro" id="IPR015896">
    <property type="entry name" value="4pyrrol_synth_GluRdtase_dimer"/>
</dbReference>
<feature type="site" description="Important for activity" evidence="9 13">
    <location>
        <position position="109"/>
    </location>
</feature>
<dbReference type="NCBIfam" id="TIGR01035">
    <property type="entry name" value="hemA"/>
    <property type="match status" value="1"/>
</dbReference>
<evidence type="ECO:0000256" key="11">
    <source>
        <dbReference type="PIRSR" id="PIRSR000445-2"/>
    </source>
</evidence>
<keyword evidence="19" id="KW-1185">Reference proteome</keyword>
<dbReference type="InterPro" id="IPR018214">
    <property type="entry name" value="GluRdtase_CS"/>
</dbReference>
<dbReference type="HAMAP" id="MF_00087">
    <property type="entry name" value="Glu_tRNA_reductase"/>
    <property type="match status" value="1"/>
</dbReference>